<dbReference type="EMBL" id="JAPCWZ010000005">
    <property type="protein sequence ID" value="KAK8862274.1"/>
    <property type="molecule type" value="Genomic_DNA"/>
</dbReference>
<evidence type="ECO:0000313" key="2">
    <source>
        <dbReference type="Proteomes" id="UP001390339"/>
    </source>
</evidence>
<accession>A0ABR2IFH7</accession>
<name>A0ABR2IFH7_9PEZI</name>
<comment type="caution">
    <text evidence="1">The sequence shown here is derived from an EMBL/GenBank/DDBJ whole genome shotgun (WGS) entry which is preliminary data.</text>
</comment>
<dbReference type="Proteomes" id="UP001390339">
    <property type="component" value="Unassembled WGS sequence"/>
</dbReference>
<protein>
    <submittedName>
        <fullName evidence="1">Uncharacterized protein</fullName>
    </submittedName>
</protein>
<proteinExistence type="predicted"/>
<reference evidence="1 2" key="1">
    <citation type="journal article" date="2024" name="IMA Fungus">
        <title>Apiospora arundinis, a panoply of carbohydrate-active enzymes and secondary metabolites.</title>
        <authorList>
            <person name="Sorensen T."/>
            <person name="Petersen C."/>
            <person name="Muurmann A.T."/>
            <person name="Christiansen J.V."/>
            <person name="Brundto M.L."/>
            <person name="Overgaard C.K."/>
            <person name="Boysen A.T."/>
            <person name="Wollenberg R.D."/>
            <person name="Larsen T.O."/>
            <person name="Sorensen J.L."/>
            <person name="Nielsen K.L."/>
            <person name="Sondergaard T.E."/>
        </authorList>
    </citation>
    <scope>NUCLEOTIDE SEQUENCE [LARGE SCALE GENOMIC DNA]</scope>
    <source>
        <strain evidence="1 2">AAU 773</strain>
    </source>
</reference>
<evidence type="ECO:0000313" key="1">
    <source>
        <dbReference type="EMBL" id="KAK8862274.1"/>
    </source>
</evidence>
<organism evidence="1 2">
    <name type="scientific">Apiospora arundinis</name>
    <dbReference type="NCBI Taxonomy" id="335852"/>
    <lineage>
        <taxon>Eukaryota</taxon>
        <taxon>Fungi</taxon>
        <taxon>Dikarya</taxon>
        <taxon>Ascomycota</taxon>
        <taxon>Pezizomycotina</taxon>
        <taxon>Sordariomycetes</taxon>
        <taxon>Xylariomycetidae</taxon>
        <taxon>Amphisphaeriales</taxon>
        <taxon>Apiosporaceae</taxon>
        <taxon>Apiospora</taxon>
    </lineage>
</organism>
<sequence length="149" mass="16261">MLCDYNSTNPQGCWSAVDVLPMLYPINHLLPVGRHMAAIIAVFRAYVKCGIVTDCSQDLRAEAGRIVKVNIFSGRMYRKAVKKGPLDRAGVNVDLGSELADGNHLAALVVYDKGKRPIFQGVCIVPVVPWLWCAIEERVLLGIKGPAAD</sequence>
<keyword evidence="2" id="KW-1185">Reference proteome</keyword>
<gene>
    <name evidence="1" type="ORF">PGQ11_008509</name>
</gene>